<proteinExistence type="inferred from homology"/>
<dbReference type="Gene3D" id="3.90.79.10">
    <property type="entry name" value="Nucleoside Triphosphate Pyrophosphohydrolase"/>
    <property type="match status" value="1"/>
</dbReference>
<dbReference type="InterPro" id="IPR000086">
    <property type="entry name" value="NUDIX_hydrolase_dom"/>
</dbReference>
<dbReference type="EC" id="4.1.2.4" evidence="8"/>
<organism evidence="10 11">
    <name type="scientific">Sulfoacidibacillus ferrooxidans</name>
    <dbReference type="NCBI Taxonomy" id="2005001"/>
    <lineage>
        <taxon>Bacteria</taxon>
        <taxon>Bacillati</taxon>
        <taxon>Bacillota</taxon>
        <taxon>Bacilli</taxon>
        <taxon>Bacillales</taxon>
        <taxon>Alicyclobacillaceae</taxon>
        <taxon>Sulfoacidibacillus</taxon>
    </lineage>
</organism>
<protein>
    <recommendedName>
        <fullName evidence="8">Deoxyribose-phosphate aldolase</fullName>
        <shortName evidence="8">DERA</shortName>
        <ecNumber evidence="8">4.1.2.4</ecNumber>
    </recommendedName>
    <alternativeName>
        <fullName evidence="8">2-deoxy-D-ribose 5-phosphate aldolase</fullName>
    </alternativeName>
    <alternativeName>
        <fullName evidence="8">Phosphodeoxyriboaldolase</fullName>
        <shortName evidence="8">Deoxyriboaldolase</shortName>
    </alternativeName>
</protein>
<dbReference type="Pfam" id="PF01791">
    <property type="entry name" value="DeoC"/>
    <property type="match status" value="1"/>
</dbReference>
<dbReference type="GO" id="GO:0005737">
    <property type="term" value="C:cytoplasm"/>
    <property type="evidence" value="ECO:0007669"/>
    <property type="project" value="UniProtKB-SubCell"/>
</dbReference>
<dbReference type="InterPro" id="IPR020084">
    <property type="entry name" value="NUDIX_hydrolase_CS"/>
</dbReference>
<keyword evidence="11" id="KW-1185">Reference proteome</keyword>
<dbReference type="SUPFAM" id="SSF55811">
    <property type="entry name" value="Nudix"/>
    <property type="match status" value="1"/>
</dbReference>
<dbReference type="Pfam" id="PF00293">
    <property type="entry name" value="NUDIX"/>
    <property type="match status" value="1"/>
</dbReference>
<evidence type="ECO:0000256" key="6">
    <source>
        <dbReference type="ARBA" id="ARBA00048791"/>
    </source>
</evidence>
<name>A0A9X1V647_9BACL</name>
<keyword evidence="2 8" id="KW-0963">Cytoplasm</keyword>
<dbReference type="CDD" id="cd03673">
    <property type="entry name" value="NUDIX_Ap6A_hydrolase"/>
    <property type="match status" value="1"/>
</dbReference>
<evidence type="ECO:0000256" key="2">
    <source>
        <dbReference type="ARBA" id="ARBA00022490"/>
    </source>
</evidence>
<dbReference type="Proteomes" id="UP001139263">
    <property type="component" value="Unassembled WGS sequence"/>
</dbReference>
<keyword evidence="5 8" id="KW-0704">Schiff base</keyword>
<evidence type="ECO:0000256" key="1">
    <source>
        <dbReference type="ARBA" id="ARBA00010936"/>
    </source>
</evidence>
<dbReference type="PANTHER" id="PTHR10889">
    <property type="entry name" value="DEOXYRIBOSE-PHOSPHATE ALDOLASE"/>
    <property type="match status" value="1"/>
</dbReference>
<feature type="active site" description="Proton donor/acceptor" evidence="8">
    <location>
        <position position="234"/>
    </location>
</feature>
<dbReference type="HAMAP" id="MF_00114">
    <property type="entry name" value="DeoC_type1"/>
    <property type="match status" value="1"/>
</dbReference>
<sequence>MTTFVRVAGGLVYQLIDGEPQVLIIEDRFGHVSLPKGHVEEDELLEETALREIEEETGVVGRIISPIGTVSYSFAYEGQDINKTAYYYLVEAIAGEIIPQVEEIVQARFVSLDEARRLMTEKGYENNRAVVEAGLNMVEQEALSGTLLASMIDSTLLAPTATPEEIVRLCREARTYQFASVCINPLFVRLAAEILGGSPVKVCTVIGFPLGATKTEIKVAEALRAVAEGAEELDMVIAMGYLKANDLPRVEADIRAVVDVAGDRALVKVILETCLLSPSEIKDAAQAAIRAGAQFVKTSTGFASGGATVEAVRTMRETVGDRLGVKAAGGIRTRQTADEMIVAGASRIGTSSGAKLVISALSLGF</sequence>
<dbReference type="GO" id="GO:0016787">
    <property type="term" value="F:hydrolase activity"/>
    <property type="evidence" value="ECO:0007669"/>
    <property type="project" value="UniProtKB-KW"/>
</dbReference>
<comment type="pathway">
    <text evidence="8">Carbohydrate degradation; 2-deoxy-D-ribose 1-phosphate degradation; D-glyceraldehyde 3-phosphate and acetaldehyde from 2-deoxy-alpha-D-ribose 1-phosphate: step 2/2.</text>
</comment>
<dbReference type="InterPro" id="IPR013785">
    <property type="entry name" value="Aldolase_TIM"/>
</dbReference>
<dbReference type="InterPro" id="IPR002915">
    <property type="entry name" value="DeoC/FbaB/LacD_aldolase"/>
</dbReference>
<evidence type="ECO:0000256" key="7">
    <source>
        <dbReference type="ARBA" id="ARBA00056337"/>
    </source>
</evidence>
<dbReference type="NCBIfam" id="TIGR00126">
    <property type="entry name" value="deoC"/>
    <property type="match status" value="1"/>
</dbReference>
<comment type="subcellular location">
    <subcellularLocation>
        <location evidence="8">Cytoplasm</location>
    </subcellularLocation>
</comment>
<accession>A0A9X1V647</accession>
<comment type="caution">
    <text evidence="10">The sequence shown here is derived from an EMBL/GenBank/DDBJ whole genome shotgun (WGS) entry which is preliminary data.</text>
</comment>
<dbReference type="EMBL" id="JALBUF010000001">
    <property type="protein sequence ID" value="MCI0181890.1"/>
    <property type="molecule type" value="Genomic_DNA"/>
</dbReference>
<dbReference type="PROSITE" id="PS51462">
    <property type="entry name" value="NUDIX"/>
    <property type="match status" value="1"/>
</dbReference>
<evidence type="ECO:0000259" key="9">
    <source>
        <dbReference type="PROSITE" id="PS51462"/>
    </source>
</evidence>
<dbReference type="InterPro" id="IPR028581">
    <property type="entry name" value="DeoC_typeI"/>
</dbReference>
<evidence type="ECO:0000313" key="10">
    <source>
        <dbReference type="EMBL" id="MCI0181890.1"/>
    </source>
</evidence>
<gene>
    <name evidence="8 10" type="primary">deoC</name>
    <name evidence="10" type="ORF">MM817_00137</name>
</gene>
<feature type="active site" description="Schiff-base intermediate with acetaldehyde" evidence="8">
    <location>
        <position position="297"/>
    </location>
</feature>
<keyword evidence="3" id="KW-0378">Hydrolase</keyword>
<dbReference type="PANTHER" id="PTHR10889:SF1">
    <property type="entry name" value="DEOXYRIBOSE-PHOSPHATE ALDOLASE"/>
    <property type="match status" value="1"/>
</dbReference>
<dbReference type="FunFam" id="3.20.20.70:FF:000044">
    <property type="entry name" value="Deoxyribose-phosphate aldolase"/>
    <property type="match status" value="1"/>
</dbReference>
<comment type="function">
    <text evidence="7 8">Catalyzes a reversible aldol reaction between acetaldehyde and D-glyceraldehyde 3-phosphate to generate 2-deoxy-D-ribose 5-phosphate.</text>
</comment>
<keyword evidence="4 8" id="KW-0456">Lyase</keyword>
<feature type="active site" description="Proton donor/acceptor" evidence="8">
    <location>
        <position position="326"/>
    </location>
</feature>
<dbReference type="PROSITE" id="PS00893">
    <property type="entry name" value="NUDIX_BOX"/>
    <property type="match status" value="1"/>
</dbReference>
<dbReference type="GO" id="GO:0016052">
    <property type="term" value="P:carbohydrate catabolic process"/>
    <property type="evidence" value="ECO:0007669"/>
    <property type="project" value="TreeGrafter"/>
</dbReference>
<evidence type="ECO:0000313" key="11">
    <source>
        <dbReference type="Proteomes" id="UP001139263"/>
    </source>
</evidence>
<comment type="similarity">
    <text evidence="1 8">Belongs to the DeoC/FbaB aldolase family. DeoC type 1 subfamily.</text>
</comment>
<dbReference type="Gene3D" id="3.20.20.70">
    <property type="entry name" value="Aldolase class I"/>
    <property type="match status" value="1"/>
</dbReference>
<dbReference type="InterPro" id="IPR015797">
    <property type="entry name" value="NUDIX_hydrolase-like_dom_sf"/>
</dbReference>
<evidence type="ECO:0000256" key="8">
    <source>
        <dbReference type="HAMAP-Rule" id="MF_00114"/>
    </source>
</evidence>
<comment type="catalytic activity">
    <reaction evidence="6 8">
        <text>2-deoxy-D-ribose 5-phosphate = D-glyceraldehyde 3-phosphate + acetaldehyde</text>
        <dbReference type="Rhea" id="RHEA:12821"/>
        <dbReference type="ChEBI" id="CHEBI:15343"/>
        <dbReference type="ChEBI" id="CHEBI:59776"/>
        <dbReference type="ChEBI" id="CHEBI:62877"/>
        <dbReference type="EC" id="4.1.2.4"/>
    </reaction>
</comment>
<reference evidence="10" key="1">
    <citation type="submission" date="2022-03" db="EMBL/GenBank/DDBJ databases">
        <title>Draft Genome Sequence of Firmicute Strain S0AB, a Heterotrophic Iron/Sulfur-Oxidizing Extreme Acidophile.</title>
        <authorList>
            <person name="Vergara E."/>
            <person name="Pakostova E."/>
            <person name="Johnson D.B."/>
            <person name="Holmes D.S."/>
        </authorList>
    </citation>
    <scope>NUCLEOTIDE SEQUENCE</scope>
    <source>
        <strain evidence="10">S0AB</strain>
    </source>
</reference>
<dbReference type="SMART" id="SM01133">
    <property type="entry name" value="DeoC"/>
    <property type="match status" value="1"/>
</dbReference>
<feature type="domain" description="Nudix hydrolase" evidence="9">
    <location>
        <begin position="3"/>
        <end position="132"/>
    </location>
</feature>
<dbReference type="GO" id="GO:0004139">
    <property type="term" value="F:deoxyribose-phosphate aldolase activity"/>
    <property type="evidence" value="ECO:0007669"/>
    <property type="project" value="UniProtKB-UniRule"/>
</dbReference>
<dbReference type="SUPFAM" id="SSF51569">
    <property type="entry name" value="Aldolase"/>
    <property type="match status" value="1"/>
</dbReference>
<dbReference type="AlphaFoldDB" id="A0A9X1V647"/>
<dbReference type="CDD" id="cd00959">
    <property type="entry name" value="DeoC"/>
    <property type="match status" value="1"/>
</dbReference>
<evidence type="ECO:0000256" key="3">
    <source>
        <dbReference type="ARBA" id="ARBA00022801"/>
    </source>
</evidence>
<evidence type="ECO:0000256" key="4">
    <source>
        <dbReference type="ARBA" id="ARBA00023239"/>
    </source>
</evidence>
<evidence type="ECO:0000256" key="5">
    <source>
        <dbReference type="ARBA" id="ARBA00023270"/>
    </source>
</evidence>
<dbReference type="GO" id="GO:0009264">
    <property type="term" value="P:deoxyribonucleotide catabolic process"/>
    <property type="evidence" value="ECO:0007669"/>
    <property type="project" value="UniProtKB-UniRule"/>
</dbReference>
<dbReference type="GO" id="GO:0006018">
    <property type="term" value="P:2-deoxyribose 1-phosphate catabolic process"/>
    <property type="evidence" value="ECO:0007669"/>
    <property type="project" value="UniProtKB-UniRule"/>
</dbReference>
<dbReference type="InterPro" id="IPR011343">
    <property type="entry name" value="DeoC"/>
</dbReference>